<reference evidence="5 6" key="1">
    <citation type="submission" date="2018-06" db="EMBL/GenBank/DDBJ databases">
        <authorList>
            <consortium name="Pathogen Informatics"/>
            <person name="Doyle S."/>
        </authorList>
    </citation>
    <scope>NUCLEOTIDE SEQUENCE [LARGE SCALE GENOMIC DNA]</scope>
    <source>
        <strain evidence="5 6">NCTC12388</strain>
    </source>
</reference>
<dbReference type="InterPro" id="IPR043934">
    <property type="entry name" value="SidE_DUB"/>
</dbReference>
<dbReference type="Pfam" id="PF12252">
    <property type="entry name" value="SidE_PDE"/>
    <property type="match status" value="1"/>
</dbReference>
<sequence>MPEYVHGVELTQAGMHAIFERMGQDITSGIIYNGNPDVRVDKLDQQGFMPILTGVNPTQKSGHWIMLIKGQGNQYYLFDPLGEGSGKGYQKILAKKLPEGATLSVIPNDPGFNMGLCGYWVASAGVRAHTALTGDNPPTLENLGLTITQDMQNELAGNGYGEITGWLRAVAHEFPVDGGRQTEATALRRATEKDLHIEIPALILTGKTTTPKEIPTKPTASLTTPPSVLNSTLLENDLDVRRVVDYVHQEYLRHPYLGPLKDLKDPKGERIPPNEGPDRTTHGLAHTVRTMACAEVMVEEARKAKFRGEILGAAKDSRTLADVTPEELKKILIAQAFFVVGRDDERSGYDDKYKRNFYAEYHEKSEQAFRKYVEDNQLIGKIFKDPKEVDDYAAIIRDNPHNWDGTPAHVLIHQGHMVDLMRVKAPQEPVLEYAFRTLKNVVGSLGAEVVLKTHRDFLLATGAVVPSFNPQAKDDLRAEEPYENMINRRYVIEKDKTPQSLNDARCVAPDYQLKNNERFITIKEQHTIEENNIRSEEAKKSFKEGGVYENPYGGEKYVIEKGLVPNNKNVKRVNSDYQLKEKERFVTIKEYYAIPEIQQIFPGYNTQLGENPTTEFARTCEQNPSVCLGAIKEARQQVKMEGIKDALQSSSSKIRRQPNVDEIAAARIIQQIMANPDVIQDDHVLLNGEHLKESFFRGLLAKCDMAVVGSLLNDTDINNIDRLMLHEKDTEFHPTDPKDPAKKLGETWDITIRKKGGDYKDKIKYDLVFLMQNDGWYYSRVNAIAQNRDKGSTFKEVLVTALLTPLTSKALVDTNRVPSPKTLYRGLNFPEDFQNKLINQANTIIANSSKHLFTDLSAQDFMQIKLNDLSKISSRTNASNSVNIEVPRTIFGSNTIFEINDPDQLLHAKQVGTHIPESEDEFSFYLPDDVALIPTKVTLDGKNSKGEDRYIITFTTIKSPDFIPRYEPGFAVDSYIKMQNPKVVEAINAVHVENKETHENLNKKLETLRVQMEKQYHLPIRGGFLDKILHYFSGKDDQKISLERKKFLNDKVMPSLQQCHIGLRLNNIEMMQRALASFPSNEEWSGFKSDAAKAAKREMDNLRPIIEKKIALQSQLISLKKCQDALEKQHVADALKALESISSDKDMSTIPSISSDLREKIQHTKQEVTENLASLQRATVTSVLTNPEHVKKRYETLMTSITSRITALDKAKLDDTTRIKKELSHCNVLYEEVKLLRNEKARLQSETETVDFTDVEKLEEQLRTVHNKLYDAYVVKVTERISVLEQEKPKNLTAVKKMISSFNELLAEVESLRQEKIKKLEAATDPLNLSDVDGLNDRLQQVNQYLVKVLISNIRVSFNQMEVKTFAEQTKEVQQNLQILDKLATTLDDSETAKRQKANILKLNEFFVEKQKVYPAMVHLQFKSEALIIQLRELCDVHQSYLAESRKEKTETITKNRWMLQGLTDLVGLTTDERPSLTKEGNLLDKFLDQFKKDLNNDKCDIKELMNKLTKKSPDKLKKATGISTEYAEKLHTLLKQLSHSTTSVDKIEQRSKLCDDILSEFGKQISMQQVVKEQIPQDILDFDYF</sequence>
<dbReference type="GO" id="GO:0106274">
    <property type="term" value="F:NAD+-protein-arginine ADP-ribosyltransferase activity"/>
    <property type="evidence" value="ECO:0007669"/>
    <property type="project" value="InterPro"/>
</dbReference>
<dbReference type="OrthoDB" id="5647340at2"/>
<dbReference type="RefSeq" id="WP_115385463.1">
    <property type="nucleotide sequence ID" value="NZ_UGOB01000001.1"/>
</dbReference>
<accession>A0A378JF32</accession>
<gene>
    <name evidence="5" type="ORF">NCTC12388_02984</name>
</gene>
<dbReference type="Proteomes" id="UP000254476">
    <property type="component" value="Unassembled WGS sequence"/>
</dbReference>
<protein>
    <submittedName>
        <fullName evidence="5">Homologous to SidE substrate of Dot/Icm secretion system</fullName>
    </submittedName>
</protein>
<evidence type="ECO:0000313" key="5">
    <source>
        <dbReference type="EMBL" id="STX46225.1"/>
    </source>
</evidence>
<evidence type="ECO:0000259" key="2">
    <source>
        <dbReference type="Pfam" id="PF12252"/>
    </source>
</evidence>
<dbReference type="Pfam" id="PF19048">
    <property type="entry name" value="SidE_mART"/>
    <property type="match status" value="1"/>
</dbReference>
<evidence type="ECO:0000259" key="4">
    <source>
        <dbReference type="Pfam" id="PF19049"/>
    </source>
</evidence>
<dbReference type="InterPro" id="IPR021014">
    <property type="entry name" value="SidE_PDE"/>
</dbReference>
<name>A0A378JF32_9GAMM</name>
<evidence type="ECO:0000313" key="6">
    <source>
        <dbReference type="Proteomes" id="UP000254476"/>
    </source>
</evidence>
<feature type="domain" description="SidE mono-ADP-ribosyltransferase" evidence="3">
    <location>
        <begin position="653"/>
        <end position="989"/>
    </location>
</feature>
<feature type="domain" description="SidE DUB" evidence="4">
    <location>
        <begin position="1"/>
        <end position="171"/>
    </location>
</feature>
<proteinExistence type="predicted"/>
<organism evidence="5 6">
    <name type="scientific">Legionella gratiana</name>
    <dbReference type="NCBI Taxonomy" id="45066"/>
    <lineage>
        <taxon>Bacteria</taxon>
        <taxon>Pseudomonadati</taxon>
        <taxon>Pseudomonadota</taxon>
        <taxon>Gammaproteobacteria</taxon>
        <taxon>Legionellales</taxon>
        <taxon>Legionellaceae</taxon>
        <taxon>Legionella</taxon>
    </lineage>
</organism>
<dbReference type="EMBL" id="UGOB01000001">
    <property type="protein sequence ID" value="STX46225.1"/>
    <property type="molecule type" value="Genomic_DNA"/>
</dbReference>
<feature type="domain" description="SidE PDE" evidence="2">
    <location>
        <begin position="250"/>
        <end position="465"/>
    </location>
</feature>
<evidence type="ECO:0000259" key="3">
    <source>
        <dbReference type="Pfam" id="PF19048"/>
    </source>
</evidence>
<evidence type="ECO:0000256" key="1">
    <source>
        <dbReference type="SAM" id="MobiDB-lite"/>
    </source>
</evidence>
<feature type="region of interest" description="Disordered" evidence="1">
    <location>
        <begin position="263"/>
        <end position="282"/>
    </location>
</feature>
<dbReference type="InterPro" id="IPR043935">
    <property type="entry name" value="SidE_mART"/>
</dbReference>
<dbReference type="Pfam" id="PF19049">
    <property type="entry name" value="SidE_DUB"/>
    <property type="match status" value="1"/>
</dbReference>
<dbReference type="GO" id="GO:0016579">
    <property type="term" value="P:protein deubiquitination"/>
    <property type="evidence" value="ECO:0007669"/>
    <property type="project" value="InterPro"/>
</dbReference>
<feature type="compositionally biased region" description="Basic and acidic residues" evidence="1">
    <location>
        <begin position="263"/>
        <end position="281"/>
    </location>
</feature>